<keyword evidence="3 6" id="KW-0808">Transferase</keyword>
<accession>A0A7C2AM33</accession>
<dbReference type="Pfam" id="PF01583">
    <property type="entry name" value="APS_kinase"/>
    <property type="match status" value="1"/>
</dbReference>
<dbReference type="GO" id="GO:0070814">
    <property type="term" value="P:hydrogen sulfide biosynthetic process"/>
    <property type="evidence" value="ECO:0007669"/>
    <property type="project" value="UniProtKB-UniRule"/>
</dbReference>
<evidence type="ECO:0000256" key="1">
    <source>
        <dbReference type="ARBA" id="ARBA00001823"/>
    </source>
</evidence>
<dbReference type="GO" id="GO:0010134">
    <property type="term" value="P:sulfate assimilation via adenylyl sulfate reduction"/>
    <property type="evidence" value="ECO:0007669"/>
    <property type="project" value="TreeGrafter"/>
</dbReference>
<dbReference type="UniPathway" id="UPA00140">
    <property type="reaction ID" value="UER00205"/>
</dbReference>
<comment type="caution">
    <text evidence="9">The sequence shown here is derived from an EMBL/GenBank/DDBJ whole genome shotgun (WGS) entry which is preliminary data.</text>
</comment>
<protein>
    <recommendedName>
        <fullName evidence="2 6">Adenylyl-sulfate kinase</fullName>
        <ecNumber evidence="2 6">2.7.1.25</ecNumber>
    </recommendedName>
    <alternativeName>
        <fullName evidence="6">APS kinase</fullName>
    </alternativeName>
    <alternativeName>
        <fullName evidence="6">ATP adenosine-5'-phosphosulfate 3'-phosphotransferase</fullName>
    </alternativeName>
    <alternativeName>
        <fullName evidence="6">Adenosine-5'-phosphosulfate kinase</fullName>
    </alternativeName>
</protein>
<keyword evidence="6" id="KW-0597">Phosphoprotein</keyword>
<keyword evidence="4 6" id="KW-0547">Nucleotide-binding</keyword>
<dbReference type="AlphaFoldDB" id="A0A7C2AM33"/>
<reference evidence="9" key="1">
    <citation type="journal article" date="2020" name="mSystems">
        <title>Genome- and Community-Level Interaction Insights into Carbon Utilization and Element Cycling Functions of Hydrothermarchaeota in Hydrothermal Sediment.</title>
        <authorList>
            <person name="Zhou Z."/>
            <person name="Liu Y."/>
            <person name="Xu W."/>
            <person name="Pan J."/>
            <person name="Luo Z.H."/>
            <person name="Li M."/>
        </authorList>
    </citation>
    <scope>NUCLEOTIDE SEQUENCE [LARGE SCALE GENOMIC DNA]</scope>
    <source>
        <strain evidence="9">HyVt-389</strain>
    </source>
</reference>
<dbReference type="GO" id="GO:0004781">
    <property type="term" value="F:sulfate adenylyltransferase (ATP) activity"/>
    <property type="evidence" value="ECO:0007669"/>
    <property type="project" value="TreeGrafter"/>
</dbReference>
<dbReference type="PANTHER" id="PTHR42700">
    <property type="entry name" value="SULFATE ADENYLYLTRANSFERASE"/>
    <property type="match status" value="1"/>
</dbReference>
<dbReference type="InterPro" id="IPR050512">
    <property type="entry name" value="Sulf_AdTrans/APS_kinase"/>
</dbReference>
<evidence type="ECO:0000256" key="4">
    <source>
        <dbReference type="ARBA" id="ARBA00022741"/>
    </source>
</evidence>
<evidence type="ECO:0000313" key="9">
    <source>
        <dbReference type="EMBL" id="HEC68496.1"/>
    </source>
</evidence>
<comment type="catalytic activity">
    <reaction evidence="1 6 7">
        <text>adenosine 5'-phosphosulfate + ATP = 3'-phosphoadenylyl sulfate + ADP + H(+)</text>
        <dbReference type="Rhea" id="RHEA:24152"/>
        <dbReference type="ChEBI" id="CHEBI:15378"/>
        <dbReference type="ChEBI" id="CHEBI:30616"/>
        <dbReference type="ChEBI" id="CHEBI:58243"/>
        <dbReference type="ChEBI" id="CHEBI:58339"/>
        <dbReference type="ChEBI" id="CHEBI:456216"/>
        <dbReference type="EC" id="2.7.1.25"/>
    </reaction>
</comment>
<dbReference type="GO" id="GO:0005524">
    <property type="term" value="F:ATP binding"/>
    <property type="evidence" value="ECO:0007669"/>
    <property type="project" value="UniProtKB-UniRule"/>
</dbReference>
<dbReference type="NCBIfam" id="NF004041">
    <property type="entry name" value="PRK05541.1"/>
    <property type="match status" value="1"/>
</dbReference>
<evidence type="ECO:0000256" key="3">
    <source>
        <dbReference type="ARBA" id="ARBA00022679"/>
    </source>
</evidence>
<dbReference type="EC" id="2.7.1.25" evidence="2 6"/>
<evidence type="ECO:0000256" key="6">
    <source>
        <dbReference type="HAMAP-Rule" id="MF_00065"/>
    </source>
</evidence>
<gene>
    <name evidence="6 9" type="primary">cysC</name>
    <name evidence="9" type="ORF">ENI35_06815</name>
</gene>
<feature type="domain" description="APS kinase" evidence="8">
    <location>
        <begin position="30"/>
        <end position="179"/>
    </location>
</feature>
<evidence type="ECO:0000256" key="7">
    <source>
        <dbReference type="RuleBase" id="RU004347"/>
    </source>
</evidence>
<dbReference type="GO" id="GO:0005737">
    <property type="term" value="C:cytoplasm"/>
    <property type="evidence" value="ECO:0007669"/>
    <property type="project" value="TreeGrafter"/>
</dbReference>
<dbReference type="InterPro" id="IPR027417">
    <property type="entry name" value="P-loop_NTPase"/>
</dbReference>
<comment type="caution">
    <text evidence="6">Lacks conserved residue(s) required for the propagation of feature annotation.</text>
</comment>
<dbReference type="SUPFAM" id="SSF52540">
    <property type="entry name" value="P-loop containing nucleoside triphosphate hydrolases"/>
    <property type="match status" value="1"/>
</dbReference>
<dbReference type="GO" id="GO:0004020">
    <property type="term" value="F:adenylylsulfate kinase activity"/>
    <property type="evidence" value="ECO:0007669"/>
    <property type="project" value="UniProtKB-UniRule"/>
</dbReference>
<evidence type="ECO:0000256" key="5">
    <source>
        <dbReference type="ARBA" id="ARBA00022840"/>
    </source>
</evidence>
<keyword evidence="6 7" id="KW-0418">Kinase</keyword>
<dbReference type="PANTHER" id="PTHR42700:SF1">
    <property type="entry name" value="SULFATE ADENYLYLTRANSFERASE"/>
    <property type="match status" value="1"/>
</dbReference>
<dbReference type="InterPro" id="IPR059117">
    <property type="entry name" value="APS_kinase_dom"/>
</dbReference>
<dbReference type="EMBL" id="DRIH01000244">
    <property type="protein sequence ID" value="HEC68496.1"/>
    <property type="molecule type" value="Genomic_DNA"/>
</dbReference>
<name>A0A7C2AM33_DESA2</name>
<dbReference type="NCBIfam" id="NF003013">
    <property type="entry name" value="PRK03846.1"/>
    <property type="match status" value="1"/>
</dbReference>
<evidence type="ECO:0000259" key="8">
    <source>
        <dbReference type="Pfam" id="PF01583"/>
    </source>
</evidence>
<comment type="pathway">
    <text evidence="6 7">Sulfur metabolism; hydrogen sulfide biosynthesis; sulfite from sulfate: step 2/3.</text>
</comment>
<dbReference type="NCBIfam" id="TIGR00455">
    <property type="entry name" value="apsK"/>
    <property type="match status" value="1"/>
</dbReference>
<dbReference type="HAMAP" id="MF_00065">
    <property type="entry name" value="Adenylyl_sulf_kinase"/>
    <property type="match status" value="1"/>
</dbReference>
<dbReference type="CDD" id="cd02027">
    <property type="entry name" value="APSK"/>
    <property type="match status" value="1"/>
</dbReference>
<feature type="binding site" evidence="6">
    <location>
        <begin position="37"/>
        <end position="44"/>
    </location>
    <ligand>
        <name>ATP</name>
        <dbReference type="ChEBI" id="CHEBI:30616"/>
    </ligand>
</feature>
<proteinExistence type="inferred from homology"/>
<comment type="similarity">
    <text evidence="6 7">Belongs to the APS kinase family.</text>
</comment>
<evidence type="ECO:0000256" key="2">
    <source>
        <dbReference type="ARBA" id="ARBA00012121"/>
    </source>
</evidence>
<keyword evidence="5 6" id="KW-0067">ATP-binding</keyword>
<comment type="function">
    <text evidence="6 7">Catalyzes the synthesis of activated sulfate.</text>
</comment>
<organism evidence="9">
    <name type="scientific">Desulfofervidus auxilii</name>
    <dbReference type="NCBI Taxonomy" id="1621989"/>
    <lineage>
        <taxon>Bacteria</taxon>
        <taxon>Pseudomonadati</taxon>
        <taxon>Thermodesulfobacteriota</taxon>
        <taxon>Candidatus Desulfofervidia</taxon>
        <taxon>Candidatus Desulfofervidales</taxon>
        <taxon>Candidatus Desulfofervidaceae</taxon>
        <taxon>Candidatus Desulfofervidus</taxon>
    </lineage>
</organism>
<dbReference type="InterPro" id="IPR002891">
    <property type="entry name" value="APS"/>
</dbReference>
<sequence>MLELKKINNGDSVLERFISIWEVSPLSLSPITIWFTGLPAAGKTTLARALYSSLKAQSHKVEWLDGDKVRRLFSQDLDFSRKDRIENIRRIAQLAKSLNDKGIAVIVSAITPYEEMRQMARKIIGKDKYIEAYVKCPLEVCKKRDPKGLYKKAEKGEIKNFTGISDVYEEPESPNIVVETEQLHCFECINKIITYLEKKNKFSNLFKRI</sequence>
<dbReference type="GO" id="GO:0019379">
    <property type="term" value="P:sulfate assimilation, phosphoadenylyl sulfate reduction by phosphoadenylyl-sulfate reductase (thioredoxin)"/>
    <property type="evidence" value="ECO:0007669"/>
    <property type="project" value="TreeGrafter"/>
</dbReference>
<dbReference type="Proteomes" id="UP000885738">
    <property type="component" value="Unassembled WGS sequence"/>
</dbReference>
<dbReference type="Gene3D" id="3.40.50.300">
    <property type="entry name" value="P-loop containing nucleotide triphosphate hydrolases"/>
    <property type="match status" value="1"/>
</dbReference>